<accession>F4S9L9</accession>
<dbReference type="GO" id="GO:0005667">
    <property type="term" value="C:transcription regulator complex"/>
    <property type="evidence" value="ECO:0007669"/>
    <property type="project" value="TreeGrafter"/>
</dbReference>
<evidence type="ECO:0000256" key="5">
    <source>
        <dbReference type="ARBA" id="ARBA00023242"/>
    </source>
</evidence>
<dbReference type="SMART" id="SM00426">
    <property type="entry name" value="TEA"/>
    <property type="match status" value="1"/>
</dbReference>
<organism evidence="10">
    <name type="scientific">Melampsora larici-populina (strain 98AG31 / pathotype 3-4-7)</name>
    <name type="common">Poplar leaf rust fungus</name>
    <dbReference type="NCBI Taxonomy" id="747676"/>
    <lineage>
        <taxon>Eukaryota</taxon>
        <taxon>Fungi</taxon>
        <taxon>Dikarya</taxon>
        <taxon>Basidiomycota</taxon>
        <taxon>Pucciniomycotina</taxon>
        <taxon>Pucciniomycetes</taxon>
        <taxon>Pucciniales</taxon>
        <taxon>Melampsoraceae</taxon>
        <taxon>Melampsora</taxon>
    </lineage>
</organism>
<dbReference type="KEGG" id="mlr:MELLADRAFT_69158"/>
<feature type="DNA-binding region" description="TEA" evidence="6">
    <location>
        <begin position="234"/>
        <end position="312"/>
    </location>
</feature>
<dbReference type="InterPro" id="IPR000818">
    <property type="entry name" value="TEA/ATTS_dom"/>
</dbReference>
<dbReference type="InParanoid" id="F4S9L9"/>
<dbReference type="EMBL" id="GL883171">
    <property type="protein sequence ID" value="EGF98677.1"/>
    <property type="molecule type" value="Genomic_DNA"/>
</dbReference>
<feature type="domain" description="TEA" evidence="8">
    <location>
        <begin position="234"/>
        <end position="312"/>
    </location>
</feature>
<evidence type="ECO:0000256" key="4">
    <source>
        <dbReference type="ARBA" id="ARBA00023163"/>
    </source>
</evidence>
<evidence type="ECO:0000256" key="7">
    <source>
        <dbReference type="SAM" id="MobiDB-lite"/>
    </source>
</evidence>
<feature type="region of interest" description="Disordered" evidence="7">
    <location>
        <begin position="167"/>
        <end position="195"/>
    </location>
</feature>
<dbReference type="PANTHER" id="PTHR11834:SF0">
    <property type="entry name" value="PROTEIN SCALLOPED"/>
    <property type="match status" value="1"/>
</dbReference>
<dbReference type="GO" id="GO:0005634">
    <property type="term" value="C:nucleus"/>
    <property type="evidence" value="ECO:0007669"/>
    <property type="project" value="UniProtKB-SubCell"/>
</dbReference>
<keyword evidence="3" id="KW-0805">Transcription regulation</keyword>
<dbReference type="GO" id="GO:0000981">
    <property type="term" value="F:DNA-binding transcription factor activity, RNA polymerase II-specific"/>
    <property type="evidence" value="ECO:0007669"/>
    <property type="project" value="TreeGrafter"/>
</dbReference>
<gene>
    <name evidence="9" type="ORF">MELLADRAFT_69158</name>
</gene>
<evidence type="ECO:0000259" key="8">
    <source>
        <dbReference type="PROSITE" id="PS51088"/>
    </source>
</evidence>
<dbReference type="PANTHER" id="PTHR11834">
    <property type="entry name" value="TRANSCRIPTIONAL ENHANCER FACTOR TEF RELATED"/>
    <property type="match status" value="1"/>
</dbReference>
<dbReference type="STRING" id="747676.F4S9L9"/>
<comment type="similarity">
    <text evidence="2">Belongs to the TEC1 family.</text>
</comment>
<dbReference type="AlphaFoldDB" id="F4S9L9"/>
<dbReference type="Proteomes" id="UP000001072">
    <property type="component" value="Unassembled WGS sequence"/>
</dbReference>
<dbReference type="InterPro" id="IPR050937">
    <property type="entry name" value="TEC1_TEAD_TF"/>
</dbReference>
<dbReference type="PROSITE" id="PS51088">
    <property type="entry name" value="TEA_2"/>
    <property type="match status" value="1"/>
</dbReference>
<keyword evidence="5" id="KW-0539">Nucleus</keyword>
<keyword evidence="4" id="KW-0804">Transcription</keyword>
<evidence type="ECO:0000313" key="9">
    <source>
        <dbReference type="EMBL" id="EGF98677.1"/>
    </source>
</evidence>
<proteinExistence type="inferred from homology"/>
<evidence type="ECO:0000256" key="6">
    <source>
        <dbReference type="PROSITE-ProRule" id="PRU00505"/>
    </source>
</evidence>
<evidence type="ECO:0000313" key="10">
    <source>
        <dbReference type="Proteomes" id="UP000001072"/>
    </source>
</evidence>
<evidence type="ECO:0000256" key="3">
    <source>
        <dbReference type="ARBA" id="ARBA00023015"/>
    </source>
</evidence>
<dbReference type="eggNOG" id="KOG3841">
    <property type="taxonomic scope" value="Eukaryota"/>
</dbReference>
<comment type="subcellular location">
    <subcellularLocation>
        <location evidence="1">Nucleus</location>
    </subcellularLocation>
</comment>
<dbReference type="OrthoDB" id="2497041at2759"/>
<dbReference type="RefSeq" id="XP_007418050.1">
    <property type="nucleotide sequence ID" value="XM_007417988.1"/>
</dbReference>
<dbReference type="Gene3D" id="6.10.20.40">
    <property type="entry name" value="TEA/ATTS domain"/>
    <property type="match status" value="1"/>
</dbReference>
<dbReference type="GeneID" id="18931187"/>
<dbReference type="InterPro" id="IPR038096">
    <property type="entry name" value="TEA/ATTS_sf"/>
</dbReference>
<dbReference type="VEuPathDB" id="FungiDB:MELLADRAFT_69158"/>
<protein>
    <recommendedName>
        <fullName evidence="8">TEA domain-containing protein</fullName>
    </recommendedName>
</protein>
<keyword evidence="10" id="KW-1185">Reference proteome</keyword>
<sequence length="648" mass="72435">MSFSSTFPSMMSFEGPYSNVLQSPTAVKSTGQFLPPAFKPYRTSTNISGAPMIPLGPQFTDAMPFTGYQVSYATKRPRSVIEDHLEVDHPEPIRGKRSRVLDSTEAMFHSPTSNQGESNFTFMSPDSILGSSSSYNDVITPEISRRSFSEKERRYKSSVPALSPLATRNCSVEDTPSVSSTPISTPRKSSSQYESAAKPMLHVPMLSLSVTESLNEALMIIGYLRQKSLSRASNPRDRNTWCQETLLAFEEAIRTIPRLGRAKLLALTPEGKRPFGRNELIADYIYRRTGIERDRKQVSSHIQVIKNSKKVQPCKLLSPAPDGDSMAFDDCTASWYGACITGDLLTLHACTPELPFPSQVLSHLPAMRSDLEWQNFLKAAHELRKSGLSNTRLDHYLNNANATQNSEIHEIVKELDTSVIRLACDATFKKVLENRPAARKAVDSVDASSPTKENRAGSAFPNRILSFNNSSNPNSFPIPCGPPSNSIQTPFYGCDLTNNAFPSPRLFPSVDFPYHPPYQFPQVRFQASFYIFPLKDVTKIDQIIEYLQAQPSTSFWSPTTHRTTDFKIMSGWPLSSSFEQVGQSSRGYPAIYNEEQNSRQEFPLDTRRTGIVSCLLYSLKFKSVINSERTLNTKELSTVRPKNVTCQV</sequence>
<dbReference type="HOGENOM" id="CLU_422764_0_0_1"/>
<name>F4S9L9_MELLP</name>
<reference evidence="10" key="1">
    <citation type="journal article" date="2011" name="Proc. Natl. Acad. Sci. U.S.A.">
        <title>Obligate biotrophy features unraveled by the genomic analysis of rust fungi.</title>
        <authorList>
            <person name="Duplessis S."/>
            <person name="Cuomo C.A."/>
            <person name="Lin Y.-C."/>
            <person name="Aerts A."/>
            <person name="Tisserant E."/>
            <person name="Veneault-Fourrey C."/>
            <person name="Joly D.L."/>
            <person name="Hacquard S."/>
            <person name="Amselem J."/>
            <person name="Cantarel B.L."/>
            <person name="Chiu R."/>
            <person name="Coutinho P.M."/>
            <person name="Feau N."/>
            <person name="Field M."/>
            <person name="Frey P."/>
            <person name="Gelhaye E."/>
            <person name="Goldberg J."/>
            <person name="Grabherr M.G."/>
            <person name="Kodira C.D."/>
            <person name="Kohler A."/>
            <person name="Kuees U."/>
            <person name="Lindquist E.A."/>
            <person name="Lucas S.M."/>
            <person name="Mago R."/>
            <person name="Mauceli E."/>
            <person name="Morin E."/>
            <person name="Murat C."/>
            <person name="Pangilinan J.L."/>
            <person name="Park R."/>
            <person name="Pearson M."/>
            <person name="Quesneville H."/>
            <person name="Rouhier N."/>
            <person name="Sakthikumar S."/>
            <person name="Salamov A.A."/>
            <person name="Schmutz J."/>
            <person name="Selles B."/>
            <person name="Shapiro H."/>
            <person name="Tanguay P."/>
            <person name="Tuskan G.A."/>
            <person name="Henrissat B."/>
            <person name="Van de Peer Y."/>
            <person name="Rouze P."/>
            <person name="Ellis J.G."/>
            <person name="Dodds P.N."/>
            <person name="Schein J.E."/>
            <person name="Zhong S."/>
            <person name="Hamelin R.C."/>
            <person name="Grigoriev I.V."/>
            <person name="Szabo L.J."/>
            <person name="Martin F."/>
        </authorList>
    </citation>
    <scope>NUCLEOTIDE SEQUENCE [LARGE SCALE GENOMIC DNA]</scope>
    <source>
        <strain evidence="10">98AG31 / pathotype 3-4-7</strain>
    </source>
</reference>
<evidence type="ECO:0000256" key="1">
    <source>
        <dbReference type="ARBA" id="ARBA00004123"/>
    </source>
</evidence>
<feature type="compositionally biased region" description="Low complexity" evidence="7">
    <location>
        <begin position="175"/>
        <end position="186"/>
    </location>
</feature>
<dbReference type="GO" id="GO:0000978">
    <property type="term" value="F:RNA polymerase II cis-regulatory region sequence-specific DNA binding"/>
    <property type="evidence" value="ECO:0007669"/>
    <property type="project" value="TreeGrafter"/>
</dbReference>
<evidence type="ECO:0000256" key="2">
    <source>
        <dbReference type="ARBA" id="ARBA00008421"/>
    </source>
</evidence>
<dbReference type="Pfam" id="PF01285">
    <property type="entry name" value="TEA"/>
    <property type="match status" value="1"/>
</dbReference>
<feature type="region of interest" description="Disordered" evidence="7">
    <location>
        <begin position="443"/>
        <end position="464"/>
    </location>
</feature>